<keyword evidence="2" id="KW-1185">Reference proteome</keyword>
<protein>
    <submittedName>
        <fullName evidence="1">Jg390 protein</fullName>
    </submittedName>
</protein>
<dbReference type="EMBL" id="CAKXAJ010002612">
    <property type="protein sequence ID" value="CAH2208195.1"/>
    <property type="molecule type" value="Genomic_DNA"/>
</dbReference>
<organism evidence="1 2">
    <name type="scientific">Pararge aegeria aegeria</name>
    <dbReference type="NCBI Taxonomy" id="348720"/>
    <lineage>
        <taxon>Eukaryota</taxon>
        <taxon>Metazoa</taxon>
        <taxon>Ecdysozoa</taxon>
        <taxon>Arthropoda</taxon>
        <taxon>Hexapoda</taxon>
        <taxon>Insecta</taxon>
        <taxon>Pterygota</taxon>
        <taxon>Neoptera</taxon>
        <taxon>Endopterygota</taxon>
        <taxon>Lepidoptera</taxon>
        <taxon>Glossata</taxon>
        <taxon>Ditrysia</taxon>
        <taxon>Papilionoidea</taxon>
        <taxon>Nymphalidae</taxon>
        <taxon>Satyrinae</taxon>
        <taxon>Satyrini</taxon>
        <taxon>Parargina</taxon>
        <taxon>Pararge</taxon>
    </lineage>
</organism>
<dbReference type="AlphaFoldDB" id="A0A8S4QCW0"/>
<reference evidence="1" key="1">
    <citation type="submission" date="2022-03" db="EMBL/GenBank/DDBJ databases">
        <authorList>
            <person name="Lindestad O."/>
        </authorList>
    </citation>
    <scope>NUCLEOTIDE SEQUENCE</scope>
</reference>
<evidence type="ECO:0000313" key="1">
    <source>
        <dbReference type="EMBL" id="CAH2208195.1"/>
    </source>
</evidence>
<proteinExistence type="predicted"/>
<name>A0A8S4QCW0_9NEOP</name>
<evidence type="ECO:0000313" key="2">
    <source>
        <dbReference type="Proteomes" id="UP000838756"/>
    </source>
</evidence>
<dbReference type="Proteomes" id="UP000838756">
    <property type="component" value="Unassembled WGS sequence"/>
</dbReference>
<gene>
    <name evidence="1" type="primary">jg390</name>
    <name evidence="1" type="ORF">PAEG_LOCUS811</name>
</gene>
<comment type="caution">
    <text evidence="1">The sequence shown here is derived from an EMBL/GenBank/DDBJ whole genome shotgun (WGS) entry which is preliminary data.</text>
</comment>
<accession>A0A8S4QCW0</accession>
<sequence length="77" mass="8735">MPVLCVSYGCLNSVVAKPSLSFFKLPTDFERVFSPFRVRRPIRVQTTVQALLLVFGPMTGTHTQTKDMCVQPKFNEK</sequence>
<dbReference type="OrthoDB" id="8948150at2759"/>